<proteinExistence type="predicted"/>
<sequence length="279" mass="31758">MARKPSGSFYDAKMKTLWTPSAFGQKYQGKRVQRRDIIFTVVIGQDGDTTAEEWHDIESRWRLSWSYDKEGLLKVRTSDGTRTIALRKLEEPKSADSLEFEGLDPHELMVSTMVMTTTAELPYWQGENRRIELEFDPAGGTSKSINVEVFNEGDTEMWPFVVASSPGEWAVPDWSFGQNFAGRAEEDEHRTLAIKENKAEVGGFTITWRPDEEWLVAFNGSNLPGLQNGRSVMYPIPPHTPKTMQTWTYTRLAGDTTSKGYLRIDYTPWFSTPWGSSHA</sequence>
<organism evidence="1 2">
    <name type="scientific">Tsukamurella paurometabola</name>
    <name type="common">Corynebacterium paurometabolum</name>
    <dbReference type="NCBI Taxonomy" id="2061"/>
    <lineage>
        <taxon>Bacteria</taxon>
        <taxon>Bacillati</taxon>
        <taxon>Actinomycetota</taxon>
        <taxon>Actinomycetes</taxon>
        <taxon>Mycobacteriales</taxon>
        <taxon>Tsukamurellaceae</taxon>
        <taxon>Tsukamurella</taxon>
    </lineage>
</organism>
<dbReference type="RefSeq" id="WP_212554702.1">
    <property type="nucleotide sequence ID" value="NZ_JAGXOE010000057.1"/>
</dbReference>
<evidence type="ECO:0000313" key="1">
    <source>
        <dbReference type="EMBL" id="MBS4103274.1"/>
    </source>
</evidence>
<evidence type="ECO:0000313" key="2">
    <source>
        <dbReference type="Proteomes" id="UP000676853"/>
    </source>
</evidence>
<name>A0ABS5NG53_TSUPA</name>
<dbReference type="Proteomes" id="UP000676853">
    <property type="component" value="Unassembled WGS sequence"/>
</dbReference>
<comment type="caution">
    <text evidence="1">The sequence shown here is derived from an EMBL/GenBank/DDBJ whole genome shotgun (WGS) entry which is preliminary data.</text>
</comment>
<keyword evidence="2" id="KW-1185">Reference proteome</keyword>
<protein>
    <submittedName>
        <fullName evidence="1">Uncharacterized protein</fullName>
    </submittedName>
</protein>
<reference evidence="1 2" key="1">
    <citation type="submission" date="2021-04" db="EMBL/GenBank/DDBJ databases">
        <title>Whole genome sequence analysis of a thiophenic sulfur metabolizing bacteria.</title>
        <authorList>
            <person name="Akhtar N."/>
            <person name="Akram J."/>
            <person name="Aslam A."/>
        </authorList>
    </citation>
    <scope>NUCLEOTIDE SEQUENCE [LARGE SCALE GENOMIC DNA]</scope>
    <source>
        <strain evidence="1 2">3OW</strain>
    </source>
</reference>
<gene>
    <name evidence="1" type="ORF">KFZ73_18765</name>
</gene>
<accession>A0ABS5NG53</accession>
<dbReference type="EMBL" id="JAGXOE010000057">
    <property type="protein sequence ID" value="MBS4103274.1"/>
    <property type="molecule type" value="Genomic_DNA"/>
</dbReference>